<dbReference type="AlphaFoldDB" id="K2FTM0"/>
<dbReference type="Pfam" id="PF05086">
    <property type="entry name" value="Dicty_REP"/>
    <property type="match status" value="1"/>
</dbReference>
<protein>
    <submittedName>
        <fullName evidence="1">Uncharacterized protein</fullName>
    </submittedName>
</protein>
<organism evidence="1">
    <name type="scientific">uncultured bacterium</name>
    <name type="common">gcode 4</name>
    <dbReference type="NCBI Taxonomy" id="1234023"/>
    <lineage>
        <taxon>Bacteria</taxon>
        <taxon>environmental samples</taxon>
    </lineage>
</organism>
<dbReference type="InterPro" id="IPR007778">
    <property type="entry name" value="Dict_REP"/>
</dbReference>
<comment type="caution">
    <text evidence="1">The sequence shown here is derived from an EMBL/GenBank/DDBJ whole genome shotgun (WGS) entry which is preliminary data.</text>
</comment>
<reference evidence="1" key="1">
    <citation type="journal article" date="2012" name="Science">
        <title>Fermentation, hydrogen, and sulfur metabolism in multiple uncultivated bacterial phyla.</title>
        <authorList>
            <person name="Wrighton K.C."/>
            <person name="Thomas B.C."/>
            <person name="Sharon I."/>
            <person name="Miller C.S."/>
            <person name="Castelle C.J."/>
            <person name="VerBerkmoes N.C."/>
            <person name="Wilkins M.J."/>
            <person name="Hettich R.L."/>
            <person name="Lipton M.S."/>
            <person name="Williams K.H."/>
            <person name="Long P.E."/>
            <person name="Banfield J.F."/>
        </authorList>
    </citation>
    <scope>NUCLEOTIDE SEQUENCE [LARGE SCALE GENOMIC DNA]</scope>
</reference>
<evidence type="ECO:0000313" key="1">
    <source>
        <dbReference type="EMBL" id="EKE26248.1"/>
    </source>
</evidence>
<sequence>MTNFDITKYSKAELQDISKILKKYKNLKKNIGKKSSEIMHYELSWDHKVVIEFFPTIIKENVLDVARNIYINVFWIEIDENILVWKPNSNLQGWIRLFFGDDMLDVSFESVSNNLRKI</sequence>
<accession>K2FTM0</accession>
<dbReference type="EMBL" id="AMFJ01000872">
    <property type="protein sequence ID" value="EKE26248.1"/>
    <property type="molecule type" value="Genomic_DNA"/>
</dbReference>
<gene>
    <name evidence="1" type="ORF">ACD_4C00356G0004</name>
</gene>
<proteinExistence type="predicted"/>
<name>K2FTM0_9BACT</name>